<comment type="caution">
    <text evidence="1">The sequence shown here is derived from an EMBL/GenBank/DDBJ whole genome shotgun (WGS) entry which is preliminary data.</text>
</comment>
<dbReference type="CDD" id="cd00090">
    <property type="entry name" value="HTH_ARSR"/>
    <property type="match status" value="1"/>
</dbReference>
<keyword evidence="1" id="KW-0067">ATP-binding</keyword>
<protein>
    <submittedName>
        <fullName evidence="1">ATP-dependent DNA helicase RecG</fullName>
    </submittedName>
</protein>
<keyword evidence="1" id="KW-0378">Hydrolase</keyword>
<reference evidence="2" key="1">
    <citation type="submission" date="2012-11" db="EMBL/GenBank/DDBJ databases">
        <authorList>
            <person name="Lucero-Rivera Y.E."/>
            <person name="Tovar-Ramirez D."/>
        </authorList>
    </citation>
    <scope>NUCLEOTIDE SEQUENCE [LARGE SCALE GENOMIC DNA]</scope>
    <source>
        <strain evidence="2">Araruama</strain>
    </source>
</reference>
<name>A0A1V1P0N5_9BACT</name>
<dbReference type="InterPro" id="IPR036390">
    <property type="entry name" value="WH_DNA-bd_sf"/>
</dbReference>
<dbReference type="Gene3D" id="1.10.10.10">
    <property type="entry name" value="Winged helix-like DNA-binding domain superfamily/Winged helix DNA-binding domain"/>
    <property type="match status" value="1"/>
</dbReference>
<dbReference type="Pfam" id="PF13749">
    <property type="entry name" value="HATPase_c_4"/>
    <property type="match status" value="1"/>
</dbReference>
<dbReference type="Gene3D" id="3.30.565.60">
    <property type="match status" value="1"/>
</dbReference>
<evidence type="ECO:0000313" key="1">
    <source>
        <dbReference type="EMBL" id="ETR68354.1"/>
    </source>
</evidence>
<dbReference type="SUPFAM" id="SSF46785">
    <property type="entry name" value="Winged helix' DNA-binding domain"/>
    <property type="match status" value="1"/>
</dbReference>
<accession>A0A1V1P0N5</accession>
<keyword evidence="1" id="KW-0547">Nucleotide-binding</keyword>
<dbReference type="Pfam" id="PF13412">
    <property type="entry name" value="HTH_24"/>
    <property type="match status" value="1"/>
</dbReference>
<dbReference type="PANTHER" id="PTHR30595">
    <property type="entry name" value="GLPR-RELATED TRANSCRIPTIONAL REPRESSOR"/>
    <property type="match status" value="1"/>
</dbReference>
<organism evidence="1 2">
    <name type="scientific">Candidatus Magnetoglobus multicellularis str. Araruama</name>
    <dbReference type="NCBI Taxonomy" id="890399"/>
    <lineage>
        <taxon>Bacteria</taxon>
        <taxon>Pseudomonadati</taxon>
        <taxon>Thermodesulfobacteriota</taxon>
        <taxon>Desulfobacteria</taxon>
        <taxon>Desulfobacterales</taxon>
        <taxon>Desulfobacteraceae</taxon>
        <taxon>Candidatus Magnetoglobus</taxon>
    </lineage>
</organism>
<dbReference type="GO" id="GO:0006355">
    <property type="term" value="P:regulation of DNA-templated transcription"/>
    <property type="evidence" value="ECO:0007669"/>
    <property type="project" value="UniProtKB-ARBA"/>
</dbReference>
<proteinExistence type="predicted"/>
<dbReference type="InterPro" id="IPR038475">
    <property type="entry name" value="RecG_C_sf"/>
</dbReference>
<dbReference type="InterPro" id="IPR036388">
    <property type="entry name" value="WH-like_DNA-bd_sf"/>
</dbReference>
<dbReference type="Proteomes" id="UP000189670">
    <property type="component" value="Unassembled WGS sequence"/>
</dbReference>
<dbReference type="AlphaFoldDB" id="A0A1V1P0N5"/>
<dbReference type="PANTHER" id="PTHR30595:SF6">
    <property type="entry name" value="SCHLAFEN ALBA-2 DOMAIN-CONTAINING PROTEIN"/>
    <property type="match status" value="1"/>
</dbReference>
<gene>
    <name evidence="1" type="ORF">OMM_04618</name>
</gene>
<sequence>MDLLLTKYLKAYISYEKLQRVENYLFPEPALRETLLNAVVHKDYASGNPIQISVYDDKIIFWNAGRLPEELTIEQLHQKHPSIPFNPLIAATFFRAGYIEAWGRGIEKIMDECRHAKISPPIIQNQFNGIQVKFQSEIDWQKDDDKNRMAMNDIHHKKLENTRDKIVRLMSKSPDISSRKIADILGLTKKAVEWQIKRLKNDGILKRVGPPKGGKWVIISQNIMDEHV</sequence>
<dbReference type="InterPro" id="IPR011991">
    <property type="entry name" value="ArsR-like_HTH"/>
</dbReference>
<evidence type="ECO:0000313" key="2">
    <source>
        <dbReference type="Proteomes" id="UP000189670"/>
    </source>
</evidence>
<dbReference type="GO" id="GO:0004386">
    <property type="term" value="F:helicase activity"/>
    <property type="evidence" value="ECO:0007669"/>
    <property type="project" value="UniProtKB-KW"/>
</dbReference>
<keyword evidence="1" id="KW-0347">Helicase</keyword>
<dbReference type="EMBL" id="ATBP01000986">
    <property type="protein sequence ID" value="ETR68354.1"/>
    <property type="molecule type" value="Genomic_DNA"/>
</dbReference>